<feature type="domain" description="C2H2-type" evidence="9">
    <location>
        <begin position="134"/>
        <end position="159"/>
    </location>
</feature>
<proteinExistence type="predicted"/>
<evidence type="ECO:0000313" key="11">
    <source>
        <dbReference type="RefSeq" id="XP_017783488.1"/>
    </source>
</evidence>
<evidence type="ECO:0000256" key="6">
    <source>
        <dbReference type="ARBA" id="ARBA00023163"/>
    </source>
</evidence>
<evidence type="ECO:0000256" key="4">
    <source>
        <dbReference type="ARBA" id="ARBA00022833"/>
    </source>
</evidence>
<keyword evidence="6" id="KW-0804">Transcription</keyword>
<sequence length="174" mass="20834">MFACPMDNCNYRGNQNQDSQRGYQRFACPQCGRQYKYKGGLYRHVKYECGVEPQFSCPYKGCQYRSKIKCNMKSHMRRHTDLLKDTNKHIKLIASRPSSQSYQKFFCDRCGKGYKHKPSLYTHKRFECGIEPQFVCPNENCGKKFKIRANLRTHVYKLHPEFYSYDPPFHYKYQ</sequence>
<name>A0ABM1N9I8_NICVS</name>
<protein>
    <submittedName>
        <fullName evidence="11">Krueppel-related zinc finger protein 1-like</fullName>
    </submittedName>
</protein>
<evidence type="ECO:0000256" key="5">
    <source>
        <dbReference type="ARBA" id="ARBA00023015"/>
    </source>
</evidence>
<keyword evidence="4" id="KW-0862">Zinc</keyword>
<dbReference type="PANTHER" id="PTHR46179">
    <property type="entry name" value="ZINC FINGER PROTEIN"/>
    <property type="match status" value="1"/>
</dbReference>
<evidence type="ECO:0000259" key="9">
    <source>
        <dbReference type="PROSITE" id="PS50157"/>
    </source>
</evidence>
<gene>
    <name evidence="11" type="primary">LOC108567502</name>
</gene>
<feature type="domain" description="C2H2-type" evidence="9">
    <location>
        <begin position="26"/>
        <end position="53"/>
    </location>
</feature>
<organism evidence="10 11">
    <name type="scientific">Nicrophorus vespilloides</name>
    <name type="common">Boreal carrion beetle</name>
    <dbReference type="NCBI Taxonomy" id="110193"/>
    <lineage>
        <taxon>Eukaryota</taxon>
        <taxon>Metazoa</taxon>
        <taxon>Ecdysozoa</taxon>
        <taxon>Arthropoda</taxon>
        <taxon>Hexapoda</taxon>
        <taxon>Insecta</taxon>
        <taxon>Pterygota</taxon>
        <taxon>Neoptera</taxon>
        <taxon>Endopterygota</taxon>
        <taxon>Coleoptera</taxon>
        <taxon>Polyphaga</taxon>
        <taxon>Staphyliniformia</taxon>
        <taxon>Silphidae</taxon>
        <taxon>Nicrophorinae</taxon>
        <taxon>Nicrophorus</taxon>
    </lineage>
</organism>
<dbReference type="RefSeq" id="XP_017783488.1">
    <property type="nucleotide sequence ID" value="XM_017927999.1"/>
</dbReference>
<comment type="subcellular location">
    <subcellularLocation>
        <location evidence="1">Nucleus</location>
    </subcellularLocation>
</comment>
<evidence type="ECO:0000256" key="2">
    <source>
        <dbReference type="ARBA" id="ARBA00022723"/>
    </source>
</evidence>
<dbReference type="InterPro" id="IPR036236">
    <property type="entry name" value="Znf_C2H2_sf"/>
</dbReference>
<reference evidence="11" key="1">
    <citation type="submission" date="2025-08" db="UniProtKB">
        <authorList>
            <consortium name="RefSeq"/>
        </authorList>
    </citation>
    <scope>IDENTIFICATION</scope>
    <source>
        <tissue evidence="11">Whole Larva</tissue>
    </source>
</reference>
<keyword evidence="2" id="KW-0479">Metal-binding</keyword>
<dbReference type="Pfam" id="PF00096">
    <property type="entry name" value="zf-C2H2"/>
    <property type="match status" value="2"/>
</dbReference>
<accession>A0ABM1N9I8</accession>
<dbReference type="PANTHER" id="PTHR46179:SF13">
    <property type="entry name" value="C2H2-TYPE DOMAIN-CONTAINING PROTEIN"/>
    <property type="match status" value="1"/>
</dbReference>
<dbReference type="GeneID" id="108567502"/>
<keyword evidence="3 8" id="KW-0863">Zinc-finger</keyword>
<keyword evidence="10" id="KW-1185">Reference proteome</keyword>
<evidence type="ECO:0000256" key="7">
    <source>
        <dbReference type="ARBA" id="ARBA00023242"/>
    </source>
</evidence>
<dbReference type="Gene3D" id="3.30.160.60">
    <property type="entry name" value="Classic Zinc Finger"/>
    <property type="match status" value="2"/>
</dbReference>
<keyword evidence="7" id="KW-0539">Nucleus</keyword>
<evidence type="ECO:0000313" key="10">
    <source>
        <dbReference type="Proteomes" id="UP000695000"/>
    </source>
</evidence>
<dbReference type="InterPro" id="IPR051061">
    <property type="entry name" value="Zinc_finger_trans_reg"/>
</dbReference>
<evidence type="ECO:0000256" key="8">
    <source>
        <dbReference type="PROSITE-ProRule" id="PRU00042"/>
    </source>
</evidence>
<keyword evidence="5" id="KW-0805">Transcription regulation</keyword>
<dbReference type="PROSITE" id="PS50157">
    <property type="entry name" value="ZINC_FINGER_C2H2_2"/>
    <property type="match status" value="3"/>
</dbReference>
<dbReference type="InterPro" id="IPR013087">
    <property type="entry name" value="Znf_C2H2_type"/>
</dbReference>
<dbReference type="SUPFAM" id="SSF57667">
    <property type="entry name" value="beta-beta-alpha zinc fingers"/>
    <property type="match status" value="2"/>
</dbReference>
<dbReference type="SMART" id="SM00355">
    <property type="entry name" value="ZnF_C2H2"/>
    <property type="match status" value="4"/>
</dbReference>
<evidence type="ECO:0000256" key="1">
    <source>
        <dbReference type="ARBA" id="ARBA00004123"/>
    </source>
</evidence>
<feature type="domain" description="C2H2-type" evidence="9">
    <location>
        <begin position="105"/>
        <end position="132"/>
    </location>
</feature>
<dbReference type="PROSITE" id="PS00028">
    <property type="entry name" value="ZINC_FINGER_C2H2_1"/>
    <property type="match status" value="1"/>
</dbReference>
<dbReference type="Proteomes" id="UP000695000">
    <property type="component" value="Unplaced"/>
</dbReference>
<evidence type="ECO:0000256" key="3">
    <source>
        <dbReference type="ARBA" id="ARBA00022771"/>
    </source>
</evidence>